<dbReference type="InterPro" id="IPR050906">
    <property type="entry name" value="Notch_signaling"/>
</dbReference>
<feature type="domain" description="EGF-like" evidence="18">
    <location>
        <begin position="580"/>
        <end position="616"/>
    </location>
</feature>
<dbReference type="SMART" id="SM00181">
    <property type="entry name" value="EGF"/>
    <property type="match status" value="22"/>
</dbReference>
<dbReference type="FunFam" id="2.10.25.10:FF:000472">
    <property type="entry name" value="Uncharacterized protein, isoform A"/>
    <property type="match status" value="3"/>
</dbReference>
<keyword evidence="5" id="KW-0597">Phosphoprotein</keyword>
<keyword evidence="4 15" id="KW-0245">EGF-like domain</keyword>
<evidence type="ECO:0000256" key="10">
    <source>
        <dbReference type="ARBA" id="ARBA00022837"/>
    </source>
</evidence>
<feature type="disulfide bond" evidence="15">
    <location>
        <begin position="606"/>
        <end position="615"/>
    </location>
</feature>
<feature type="domain" description="EGF-like" evidence="18">
    <location>
        <begin position="716"/>
        <end position="752"/>
    </location>
</feature>
<dbReference type="FunFam" id="2.10.25.10:FF:000100">
    <property type="entry name" value="neurogenic locus notch homolog protein 3"/>
    <property type="match status" value="1"/>
</dbReference>
<dbReference type="InterPro" id="IPR013032">
    <property type="entry name" value="EGF-like_CS"/>
</dbReference>
<keyword evidence="12 16" id="KW-0472">Membrane</keyword>
<dbReference type="GO" id="GO:0005509">
    <property type="term" value="F:calcium ion binding"/>
    <property type="evidence" value="ECO:0007669"/>
    <property type="project" value="InterPro"/>
</dbReference>
<dbReference type="GO" id="GO:0120025">
    <property type="term" value="C:plasma membrane bounded cell projection"/>
    <property type="evidence" value="ECO:0007669"/>
    <property type="project" value="UniProtKB-ARBA"/>
</dbReference>
<proteinExistence type="predicted"/>
<dbReference type="GO" id="GO:0051241">
    <property type="term" value="P:negative regulation of multicellular organismal process"/>
    <property type="evidence" value="ECO:0007669"/>
    <property type="project" value="UniProtKB-ARBA"/>
</dbReference>
<keyword evidence="3" id="KW-1003">Cell membrane</keyword>
<dbReference type="FunFam" id="2.10.25.10:FF:000247">
    <property type="entry name" value="Delta/notch like EGF repeat containing"/>
    <property type="match status" value="1"/>
</dbReference>
<dbReference type="Gene3D" id="2.10.25.10">
    <property type="entry name" value="Laminin"/>
    <property type="match status" value="10"/>
</dbReference>
<keyword evidence="10" id="KW-0106">Calcium</keyword>
<evidence type="ECO:0000256" key="6">
    <source>
        <dbReference type="ARBA" id="ARBA00022692"/>
    </source>
</evidence>
<feature type="domain" description="EGF-like" evidence="18">
    <location>
        <begin position="512"/>
        <end position="548"/>
    </location>
</feature>
<dbReference type="InterPro" id="IPR018097">
    <property type="entry name" value="EGF_Ca-bd_CS"/>
</dbReference>
<feature type="domain" description="EGF-like" evidence="18">
    <location>
        <begin position="784"/>
        <end position="820"/>
    </location>
</feature>
<dbReference type="FunFam" id="2.10.25.10:FF:000565">
    <property type="entry name" value="Predicted protein"/>
    <property type="match status" value="3"/>
</dbReference>
<evidence type="ECO:0000256" key="4">
    <source>
        <dbReference type="ARBA" id="ARBA00022536"/>
    </source>
</evidence>
<feature type="chain" id="PRO_5043350186" evidence="17">
    <location>
        <begin position="26"/>
        <end position="1134"/>
    </location>
</feature>
<feature type="disulfide bond" evidence="15">
    <location>
        <begin position="538"/>
        <end position="547"/>
    </location>
</feature>
<dbReference type="PANTHER" id="PTHR24044">
    <property type="entry name" value="NOTCH LIGAND FAMILY MEMBER"/>
    <property type="match status" value="1"/>
</dbReference>
<dbReference type="InterPro" id="IPR000742">
    <property type="entry name" value="EGF"/>
</dbReference>
<evidence type="ECO:0000256" key="16">
    <source>
        <dbReference type="SAM" id="Phobius"/>
    </source>
</evidence>
<dbReference type="InterPro" id="IPR000152">
    <property type="entry name" value="EGF-type_Asp/Asn_hydroxyl_site"/>
</dbReference>
<keyword evidence="13 15" id="KW-1015">Disulfide bond</keyword>
<keyword evidence="8" id="KW-0677">Repeat</keyword>
<sequence length="1134" mass="122265">MRLLNFIFLTLFTIVLHGNIVSTQGNCVPPIEESILSSDVRVEVLDSGSESNPGIMAVIDDVAYNCLVHAEVPLFYLYAGITIQYTISPGGANGYFRAVYSCDGSSNWVKFDYSSSSEIGTEAFLSTEFQRENCSSCSLAAGDYLCVPCNAQCLDPSTSLGYCYGTASSECCNFILNETCAITCPENFEGNASNICVCENLWMGAQCDQCPIPCVNGSYNANCTSCDCIPGFDGNLCDNNINECEQMPCMNNGTCVDQVNDYNCACVNEWMGKDCSDCGLTCNNGQQNSICSVCECDPGYTGSMCETDINECIPEPCINNGTCIDQVNDYNCTCVNEWMGKNCSDCGLTCINGQQNSNCSVCLCDPGYTGNMCEIDINECEQFPCMNNGTCQDQVNDYNCICVNEWMGKNCSDCGLTCNNGQQNLNCSICICDPGYTGSKCEIDINECMPEPCMNNGTCLDQINDYNCTCVNEWMGKNCSECGLTCNNGLQNSNCSVCVCDPGFTGNMCETNIDDCEPEPCMNNGTCLDQINDYNCTCVNEWMGKNCSDCGLTCNNGQQNLDCSICICNPGYTGSMCEIDINECMPEPCMNNGTCLDQINDYNCTCVNEWMGKNCSDCGLTCINGQQNSNCSVCLCDPGYTGTACEIDINDCEPEPCMNNGTCVDQVNDYNCTCVNGWVGKNCSECGLTCNNGQQNSNCSVCLCDPGYTGTACEIDINDCEPEPCMNNGTCQDQVNDYNCTCVIEWIGKNCSECPLNCNNGTQSENCSICICESEYTGTNCEVFIDPCDSNPCSNGGECITNGTTYECLCPPGYIGENCGAGVFVCNSSDTCNDGACVELEEVDLIEGVPPSYCECTPTYFGTFCTELINNCVPEACQNGGRCDIGPNLEYGLNFTCACKLPFFGPNCQLCPLDGRCENNGVISSDCSRCICKSPYAGTYCSESQCPDNQVIDDNKCMDTCTTENYQPSAANVGICTACGIENCVQCAINMMVCIECKGGYVLEAEECVPILPGCGIENCAQCYSGICTVCFSNYSLTFENSCGPIQVNPIPITNTDNTLAIILGTIAGLALLCMIIAGLLIAAGIAIVYYKKSKLQLIRADPDPDKEMNGVNFDNPLYESRLTESKENLVESP</sequence>
<feature type="transmembrane region" description="Helical" evidence="16">
    <location>
        <begin position="1060"/>
        <end position="1091"/>
    </location>
</feature>
<dbReference type="GO" id="GO:0080090">
    <property type="term" value="P:regulation of primary metabolic process"/>
    <property type="evidence" value="ECO:0007669"/>
    <property type="project" value="UniProtKB-ARBA"/>
</dbReference>
<evidence type="ECO:0000256" key="3">
    <source>
        <dbReference type="ARBA" id="ARBA00022475"/>
    </source>
</evidence>
<dbReference type="PROSITE" id="PS01187">
    <property type="entry name" value="EGF_CA"/>
    <property type="match status" value="6"/>
</dbReference>
<keyword evidence="2" id="KW-0217">Developmental protein</keyword>
<gene>
    <name evidence="19" type="ORF">LOD99_3487</name>
</gene>
<dbReference type="PROSITE" id="PS01186">
    <property type="entry name" value="EGF_2"/>
    <property type="match status" value="1"/>
</dbReference>
<feature type="disulfide bond" evidence="15">
    <location>
        <begin position="470"/>
        <end position="479"/>
    </location>
</feature>
<evidence type="ECO:0000256" key="8">
    <source>
        <dbReference type="ARBA" id="ARBA00022737"/>
    </source>
</evidence>
<reference evidence="19 20" key="1">
    <citation type="journal article" date="2023" name="BMC Biol.">
        <title>The compact genome of the sponge Oopsacas minuta (Hexactinellida) is lacking key metazoan core genes.</title>
        <authorList>
            <person name="Santini S."/>
            <person name="Schenkelaars Q."/>
            <person name="Jourda C."/>
            <person name="Duchesne M."/>
            <person name="Belahbib H."/>
            <person name="Rocher C."/>
            <person name="Selva M."/>
            <person name="Riesgo A."/>
            <person name="Vervoort M."/>
            <person name="Leys S.P."/>
            <person name="Kodjabachian L."/>
            <person name="Le Bivic A."/>
            <person name="Borchiellini C."/>
            <person name="Claverie J.M."/>
            <person name="Renard E."/>
        </authorList>
    </citation>
    <scope>NUCLEOTIDE SEQUENCE [LARGE SCALE GENOMIC DNA]</scope>
    <source>
        <strain evidence="19">SPO-2</strain>
    </source>
</reference>
<evidence type="ECO:0000256" key="15">
    <source>
        <dbReference type="PROSITE-ProRule" id="PRU00076"/>
    </source>
</evidence>
<feature type="disulfide bond" evidence="15">
    <location>
        <begin position="266"/>
        <end position="275"/>
    </location>
</feature>
<keyword evidence="20" id="KW-1185">Reference proteome</keyword>
<feature type="disulfide bond" evidence="15">
    <location>
        <begin position="674"/>
        <end position="683"/>
    </location>
</feature>
<dbReference type="GO" id="GO:0048468">
    <property type="term" value="P:cell development"/>
    <property type="evidence" value="ECO:0007669"/>
    <property type="project" value="UniProtKB-ARBA"/>
</dbReference>
<dbReference type="PANTHER" id="PTHR24044:SF506">
    <property type="entry name" value="NEUROGENIC LOCUS NOTCH HOMOLOG PROTEIN 2-LIKE"/>
    <property type="match status" value="1"/>
</dbReference>
<feature type="disulfide bond" evidence="15">
    <location>
        <begin position="742"/>
        <end position="751"/>
    </location>
</feature>
<dbReference type="GO" id="GO:0005112">
    <property type="term" value="F:Notch binding"/>
    <property type="evidence" value="ECO:0007669"/>
    <property type="project" value="TreeGrafter"/>
</dbReference>
<dbReference type="PROSITE" id="PS00022">
    <property type="entry name" value="EGF_1"/>
    <property type="match status" value="11"/>
</dbReference>
<feature type="domain" description="EGF-like" evidence="18">
    <location>
        <begin position="240"/>
        <end position="276"/>
    </location>
</feature>
<comment type="caution">
    <text evidence="19">The sequence shown here is derived from an EMBL/GenBank/DDBJ whole genome shotgun (WGS) entry which is preliminary data.</text>
</comment>
<feature type="domain" description="EGF-like" evidence="18">
    <location>
        <begin position="308"/>
        <end position="344"/>
    </location>
</feature>
<dbReference type="SUPFAM" id="SSF57196">
    <property type="entry name" value="EGF/Laminin"/>
    <property type="match status" value="10"/>
</dbReference>
<dbReference type="Pfam" id="PF12661">
    <property type="entry name" value="hEGF"/>
    <property type="match status" value="3"/>
</dbReference>
<dbReference type="GO" id="GO:0009967">
    <property type="term" value="P:positive regulation of signal transduction"/>
    <property type="evidence" value="ECO:0007669"/>
    <property type="project" value="UniProtKB-ARBA"/>
</dbReference>
<feature type="disulfide bond" evidence="15">
    <location>
        <begin position="402"/>
        <end position="411"/>
    </location>
</feature>
<keyword evidence="11 16" id="KW-1133">Transmembrane helix</keyword>
<dbReference type="Pfam" id="PF00008">
    <property type="entry name" value="EGF"/>
    <property type="match status" value="6"/>
</dbReference>
<dbReference type="GO" id="GO:0051093">
    <property type="term" value="P:negative regulation of developmental process"/>
    <property type="evidence" value="ECO:0007669"/>
    <property type="project" value="UniProtKB-ARBA"/>
</dbReference>
<dbReference type="CDD" id="cd00054">
    <property type="entry name" value="EGF_CA"/>
    <property type="match status" value="9"/>
</dbReference>
<dbReference type="GO" id="GO:0003002">
    <property type="term" value="P:regionalization"/>
    <property type="evidence" value="ECO:0007669"/>
    <property type="project" value="UniProtKB-ARBA"/>
</dbReference>
<keyword evidence="9" id="KW-0221">Differentiation</keyword>
<feature type="signal peptide" evidence="17">
    <location>
        <begin position="1"/>
        <end position="25"/>
    </location>
</feature>
<keyword evidence="14" id="KW-0325">Glycoprotein</keyword>
<dbReference type="GO" id="GO:0060255">
    <property type="term" value="P:regulation of macromolecule metabolic process"/>
    <property type="evidence" value="ECO:0007669"/>
    <property type="project" value="UniProtKB-ARBA"/>
</dbReference>
<keyword evidence="7 17" id="KW-0732">Signal</keyword>
<dbReference type="Proteomes" id="UP001165289">
    <property type="component" value="Unassembled WGS sequence"/>
</dbReference>
<feature type="domain" description="EGF-like" evidence="18">
    <location>
        <begin position="376"/>
        <end position="412"/>
    </location>
</feature>
<protein>
    <submittedName>
        <fullName evidence="19">Neurogenic locus notch-like protein 1</fullName>
    </submittedName>
</protein>
<dbReference type="GO" id="GO:0008593">
    <property type="term" value="P:regulation of Notch signaling pathway"/>
    <property type="evidence" value="ECO:0007669"/>
    <property type="project" value="UniProtKB-ARBA"/>
</dbReference>
<keyword evidence="6 16" id="KW-0812">Transmembrane</keyword>
<feature type="disulfide bond" evidence="15">
    <location>
        <begin position="334"/>
        <end position="343"/>
    </location>
</feature>
<accession>A0AAV7JXI9</accession>
<dbReference type="EMBL" id="JAKMXF010000266">
    <property type="protein sequence ID" value="KAI6653592.1"/>
    <property type="molecule type" value="Genomic_DNA"/>
</dbReference>
<organism evidence="19 20">
    <name type="scientific">Oopsacas minuta</name>
    <dbReference type="NCBI Taxonomy" id="111878"/>
    <lineage>
        <taxon>Eukaryota</taxon>
        <taxon>Metazoa</taxon>
        <taxon>Porifera</taxon>
        <taxon>Hexactinellida</taxon>
        <taxon>Hexasterophora</taxon>
        <taxon>Lyssacinosida</taxon>
        <taxon>Leucopsacidae</taxon>
        <taxon>Oopsacas</taxon>
    </lineage>
</organism>
<evidence type="ECO:0000256" key="11">
    <source>
        <dbReference type="ARBA" id="ARBA00022989"/>
    </source>
</evidence>
<feature type="domain" description="EGF-like" evidence="18">
    <location>
        <begin position="444"/>
        <end position="480"/>
    </location>
</feature>
<evidence type="ECO:0000256" key="2">
    <source>
        <dbReference type="ARBA" id="ARBA00022473"/>
    </source>
</evidence>
<evidence type="ECO:0000313" key="20">
    <source>
        <dbReference type="Proteomes" id="UP001165289"/>
    </source>
</evidence>
<comment type="subcellular location">
    <subcellularLocation>
        <location evidence="1">Apical cell membrane</location>
        <topology evidence="1">Single-pass type I membrane protein</topology>
    </subcellularLocation>
</comment>
<evidence type="ECO:0000256" key="5">
    <source>
        <dbReference type="ARBA" id="ARBA00022553"/>
    </source>
</evidence>
<dbReference type="GO" id="GO:0016324">
    <property type="term" value="C:apical plasma membrane"/>
    <property type="evidence" value="ECO:0007669"/>
    <property type="project" value="UniProtKB-SubCell"/>
</dbReference>
<evidence type="ECO:0000256" key="1">
    <source>
        <dbReference type="ARBA" id="ARBA00004247"/>
    </source>
</evidence>
<evidence type="ECO:0000256" key="14">
    <source>
        <dbReference type="ARBA" id="ARBA00023180"/>
    </source>
</evidence>
<dbReference type="InterPro" id="IPR001881">
    <property type="entry name" value="EGF-like_Ca-bd_dom"/>
</dbReference>
<feature type="disulfide bond" evidence="15">
    <location>
        <begin position="810"/>
        <end position="819"/>
    </location>
</feature>
<dbReference type="AlphaFoldDB" id="A0AAV7JXI9"/>
<dbReference type="PROSITE" id="PS50026">
    <property type="entry name" value="EGF_3"/>
    <property type="match status" value="10"/>
</dbReference>
<evidence type="ECO:0000256" key="13">
    <source>
        <dbReference type="ARBA" id="ARBA00023157"/>
    </source>
</evidence>
<evidence type="ECO:0000256" key="17">
    <source>
        <dbReference type="SAM" id="SignalP"/>
    </source>
</evidence>
<dbReference type="PROSITE" id="PS00010">
    <property type="entry name" value="ASX_HYDROXYL"/>
    <property type="match status" value="8"/>
</dbReference>
<feature type="domain" description="EGF-like" evidence="18">
    <location>
        <begin position="868"/>
        <end position="909"/>
    </location>
</feature>
<dbReference type="SMART" id="SM00179">
    <property type="entry name" value="EGF_CA"/>
    <property type="match status" value="9"/>
</dbReference>
<feature type="domain" description="EGF-like" evidence="18">
    <location>
        <begin position="648"/>
        <end position="684"/>
    </location>
</feature>
<evidence type="ECO:0000256" key="7">
    <source>
        <dbReference type="ARBA" id="ARBA00022729"/>
    </source>
</evidence>
<dbReference type="FunFam" id="2.10.25.10:FF:000321">
    <property type="entry name" value="Protein delta homolog 1"/>
    <property type="match status" value="1"/>
</dbReference>
<evidence type="ECO:0000256" key="12">
    <source>
        <dbReference type="ARBA" id="ARBA00023136"/>
    </source>
</evidence>
<evidence type="ECO:0000256" key="9">
    <source>
        <dbReference type="ARBA" id="ARBA00022782"/>
    </source>
</evidence>
<evidence type="ECO:0000259" key="18">
    <source>
        <dbReference type="PROSITE" id="PS50026"/>
    </source>
</evidence>
<name>A0AAV7JXI9_9METZ</name>
<feature type="disulfide bond" evidence="15">
    <location>
        <begin position="899"/>
        <end position="908"/>
    </location>
</feature>
<comment type="caution">
    <text evidence="15">Lacks conserved residue(s) required for the propagation of feature annotation.</text>
</comment>
<evidence type="ECO:0000313" key="19">
    <source>
        <dbReference type="EMBL" id="KAI6653592.1"/>
    </source>
</evidence>